<dbReference type="Gene3D" id="3.90.550.10">
    <property type="entry name" value="Spore Coat Polysaccharide Biosynthesis Protein SpsA, Chain A"/>
    <property type="match status" value="1"/>
</dbReference>
<evidence type="ECO:0000313" key="2">
    <source>
        <dbReference type="EMBL" id="BAQ00623.1"/>
    </source>
</evidence>
<feature type="domain" description="Glycosyltransferase 2-like" evidence="1">
    <location>
        <begin position="27"/>
        <end position="185"/>
    </location>
</feature>
<dbReference type="EMBL" id="AB811599">
    <property type="protein sequence ID" value="BAQ00623.1"/>
    <property type="molecule type" value="Genomic_DNA"/>
</dbReference>
<dbReference type="GO" id="GO:0016740">
    <property type="term" value="F:transferase activity"/>
    <property type="evidence" value="ECO:0007669"/>
    <property type="project" value="UniProtKB-KW"/>
</dbReference>
<sequence>MFGTIDEYKSKSVLIMRKKMKLKSMAVLLSSYNGEKYIGEQLDSIIKCYRDFDLHIHIRDDGSVDSTCEIIKEYISKNDSIFLYEGDNVGVIASFLWLVENVGDYDYYAFCDQDDVWEPLKLIAATTKIIKYNQDIAIGYCSSYNYVDKELNHIGRYNSQSDFSLNNILIENCAPGCTFVFNQSLRKLYLDINEANMANRIVMHDWFFLILARTFGHLIYDHNSYLSYRQHDNNVVGIKSGFKNILCNRLKQFKKYKQNGRHLLSLQIDLVSLYCLKHNKEAAYEISHGFVESQASLVKRLRYVFSGYVKRVRFIDDVLFKVLFIIGWYK</sequence>
<proteinExistence type="predicted"/>
<dbReference type="Pfam" id="PF00535">
    <property type="entry name" value="Glycos_transf_2"/>
    <property type="match status" value="1"/>
</dbReference>
<name>A0A0A8J3Q3_ECOLX</name>
<protein>
    <submittedName>
        <fullName evidence="2">Putative glycosyltransferase</fullName>
    </submittedName>
</protein>
<dbReference type="InterPro" id="IPR001173">
    <property type="entry name" value="Glyco_trans_2-like"/>
</dbReference>
<dbReference type="AlphaFoldDB" id="A0A0A8J3Q3"/>
<dbReference type="InterPro" id="IPR029044">
    <property type="entry name" value="Nucleotide-diphossugar_trans"/>
</dbReference>
<reference evidence="2" key="1">
    <citation type="journal article" date="2014" name="DNA Res.">
        <title>A complete view of the genetic diversity of the Escherichia coli O-antigen biosynthesis gene cluster.</title>
        <authorList>
            <person name="Iguchi A."/>
            <person name="Iyoda S."/>
            <person name="Kikuchi T."/>
            <person name="Ogura Y."/>
            <person name="Katsura K."/>
            <person name="Ohnishi M."/>
            <person name="Hayashi T."/>
            <person name="Thomson N.R."/>
        </authorList>
    </citation>
    <scope>NUCLEOTIDE SEQUENCE</scope>
    <source>
        <strain evidence="2">Bi8337-41</strain>
    </source>
</reference>
<accession>A0A0A8J3Q3</accession>
<evidence type="ECO:0000259" key="1">
    <source>
        <dbReference type="Pfam" id="PF00535"/>
    </source>
</evidence>
<dbReference type="SUPFAM" id="SSF53448">
    <property type="entry name" value="Nucleotide-diphospho-sugar transferases"/>
    <property type="match status" value="1"/>
</dbReference>
<organism evidence="2">
    <name type="scientific">Escherichia coli</name>
    <dbReference type="NCBI Taxonomy" id="562"/>
    <lineage>
        <taxon>Bacteria</taxon>
        <taxon>Pseudomonadati</taxon>
        <taxon>Pseudomonadota</taxon>
        <taxon>Gammaproteobacteria</taxon>
        <taxon>Enterobacterales</taxon>
        <taxon>Enterobacteriaceae</taxon>
        <taxon>Escherichia</taxon>
    </lineage>
</organism>
<keyword evidence="2" id="KW-0808">Transferase</keyword>